<evidence type="ECO:0000256" key="5">
    <source>
        <dbReference type="ARBA" id="ARBA00022692"/>
    </source>
</evidence>
<dbReference type="GO" id="GO:0005776">
    <property type="term" value="C:autophagosome"/>
    <property type="evidence" value="ECO:0007669"/>
    <property type="project" value="TreeGrafter"/>
</dbReference>
<dbReference type="GO" id="GO:0006869">
    <property type="term" value="P:lipid transport"/>
    <property type="evidence" value="ECO:0007669"/>
    <property type="project" value="UniProtKB-KW"/>
</dbReference>
<evidence type="ECO:0000256" key="3">
    <source>
        <dbReference type="ARBA" id="ARBA00018074"/>
    </source>
</evidence>
<evidence type="ECO:0000313" key="12">
    <source>
        <dbReference type="Proteomes" id="UP001279734"/>
    </source>
</evidence>
<dbReference type="InterPro" id="IPR007241">
    <property type="entry name" value="Autophagy-rel_prot_9"/>
</dbReference>
<keyword evidence="9" id="KW-0472">Membrane</keyword>
<comment type="subcellular location">
    <subcellularLocation>
        <location evidence="1 10">Preautophagosomal structure membrane</location>
        <topology evidence="1 10">Multi-pass membrane protein</topology>
    </subcellularLocation>
</comment>
<keyword evidence="8 10" id="KW-0445">Lipid transport</keyword>
<evidence type="ECO:0000256" key="8">
    <source>
        <dbReference type="ARBA" id="ARBA00023055"/>
    </source>
</evidence>
<keyword evidence="12" id="KW-1185">Reference proteome</keyword>
<comment type="similarity">
    <text evidence="2 10">Belongs to the ATG9 family.</text>
</comment>
<keyword evidence="7 10" id="KW-0072">Autophagy</keyword>
<keyword evidence="5" id="KW-0812">Transmembrane</keyword>
<dbReference type="GO" id="GO:0000422">
    <property type="term" value="P:autophagy of mitochondrion"/>
    <property type="evidence" value="ECO:0007669"/>
    <property type="project" value="TreeGrafter"/>
</dbReference>
<sequence length="271" mass="30885">MTLVVQHTHYLPMRWRGKENTDVVRLEFETLFQYSAMMWLEEMASIFLTPYLLIFVIPKRVDDILQFIADFTVNVEGVGHVCSFSLFDFQNPGNSNYASPYNSARTQRSSQGKMEKSFLSFQCSYPSWEPDAQGLQFLSTLRNFRDRQLRGLFKGPTYPASEALSQKPSMVHQGTQNSYPMKETAQIHPGSSHDWDSLWLIETDSSTHPYLLDWYYTSRPHDPSGNMAIGPAVALDIADERPRAFGACPSVTIPDMKGTGEISLRIHHCNN</sequence>
<keyword evidence="6" id="KW-1133">Transmembrane helix</keyword>
<evidence type="ECO:0000256" key="6">
    <source>
        <dbReference type="ARBA" id="ARBA00022989"/>
    </source>
</evidence>
<accession>A0AAD3S0V6</accession>
<evidence type="ECO:0000256" key="7">
    <source>
        <dbReference type="ARBA" id="ARBA00023006"/>
    </source>
</evidence>
<comment type="caution">
    <text evidence="11">The sequence shown here is derived from an EMBL/GenBank/DDBJ whole genome shotgun (WGS) entry which is preliminary data.</text>
</comment>
<dbReference type="Pfam" id="PF04109">
    <property type="entry name" value="ATG9"/>
    <property type="match status" value="1"/>
</dbReference>
<evidence type="ECO:0000313" key="11">
    <source>
        <dbReference type="EMBL" id="GMH02348.1"/>
    </source>
</evidence>
<dbReference type="Proteomes" id="UP001279734">
    <property type="component" value="Unassembled WGS sequence"/>
</dbReference>
<keyword evidence="4 10" id="KW-0813">Transport</keyword>
<dbReference type="GO" id="GO:0034497">
    <property type="term" value="P:protein localization to phagophore assembly site"/>
    <property type="evidence" value="ECO:0007669"/>
    <property type="project" value="TreeGrafter"/>
</dbReference>
<dbReference type="PANTHER" id="PTHR13038:SF10">
    <property type="entry name" value="AUTOPHAGY-RELATED PROTEIN 9"/>
    <property type="match status" value="1"/>
</dbReference>
<evidence type="ECO:0000256" key="1">
    <source>
        <dbReference type="ARBA" id="ARBA00004511"/>
    </source>
</evidence>
<reference evidence="11" key="1">
    <citation type="submission" date="2023-05" db="EMBL/GenBank/DDBJ databases">
        <title>Nepenthes gracilis genome sequencing.</title>
        <authorList>
            <person name="Fukushima K."/>
        </authorList>
    </citation>
    <scope>NUCLEOTIDE SEQUENCE</scope>
    <source>
        <strain evidence="11">SING2019-196</strain>
    </source>
</reference>
<evidence type="ECO:0000256" key="4">
    <source>
        <dbReference type="ARBA" id="ARBA00022448"/>
    </source>
</evidence>
<organism evidence="11 12">
    <name type="scientific">Nepenthes gracilis</name>
    <name type="common">Slender pitcher plant</name>
    <dbReference type="NCBI Taxonomy" id="150966"/>
    <lineage>
        <taxon>Eukaryota</taxon>
        <taxon>Viridiplantae</taxon>
        <taxon>Streptophyta</taxon>
        <taxon>Embryophyta</taxon>
        <taxon>Tracheophyta</taxon>
        <taxon>Spermatophyta</taxon>
        <taxon>Magnoliopsida</taxon>
        <taxon>eudicotyledons</taxon>
        <taxon>Gunneridae</taxon>
        <taxon>Pentapetalae</taxon>
        <taxon>Caryophyllales</taxon>
        <taxon>Nepenthaceae</taxon>
        <taxon>Nepenthes</taxon>
    </lineage>
</organism>
<gene>
    <name evidence="11" type="ORF">Nepgr_004187</name>
</gene>
<dbReference type="EMBL" id="BSYO01000003">
    <property type="protein sequence ID" value="GMH02348.1"/>
    <property type="molecule type" value="Genomic_DNA"/>
</dbReference>
<dbReference type="GO" id="GO:0034727">
    <property type="term" value="P:piecemeal microautophagy of the nucleus"/>
    <property type="evidence" value="ECO:0007669"/>
    <property type="project" value="TreeGrafter"/>
</dbReference>
<evidence type="ECO:0000256" key="10">
    <source>
        <dbReference type="RuleBase" id="RU364027"/>
    </source>
</evidence>
<dbReference type="GO" id="GO:0034045">
    <property type="term" value="C:phagophore assembly site membrane"/>
    <property type="evidence" value="ECO:0007669"/>
    <property type="project" value="UniProtKB-SubCell"/>
</dbReference>
<proteinExistence type="inferred from homology"/>
<dbReference type="GO" id="GO:0061709">
    <property type="term" value="P:reticulophagy"/>
    <property type="evidence" value="ECO:0007669"/>
    <property type="project" value="TreeGrafter"/>
</dbReference>
<protein>
    <recommendedName>
        <fullName evidence="3 10">Autophagy-related protein 9</fullName>
    </recommendedName>
</protein>
<name>A0AAD3S0V6_NEPGR</name>
<evidence type="ECO:0000256" key="9">
    <source>
        <dbReference type="ARBA" id="ARBA00023136"/>
    </source>
</evidence>
<comment type="function">
    <text evidence="10">Phospholipid scramblase involved in autophagy. Cycles between the preautophagosomal structure/phagophore assembly site (PAS) and the cytoplasmic vesicle pool and supplies membrane for the growing autophagosome. Lipid scramblase activity plays a key role in preautophagosomal structure/phagophore assembly by distributing the phospholipids that arrive through ATG2 from the cytoplasmic to the luminal leaflet of the bilayer, thereby driving autophagosomal membrane expansion.</text>
</comment>
<dbReference type="PANTHER" id="PTHR13038">
    <property type="entry name" value="APG9 AUTOPHAGY 9"/>
    <property type="match status" value="1"/>
</dbReference>
<dbReference type="AlphaFoldDB" id="A0AAD3S0V6"/>
<evidence type="ECO:0000256" key="2">
    <source>
        <dbReference type="ARBA" id="ARBA00006185"/>
    </source>
</evidence>